<proteinExistence type="predicted"/>
<evidence type="ECO:0000313" key="1">
    <source>
        <dbReference type="EMBL" id="MBU4693310.1"/>
    </source>
</evidence>
<gene>
    <name evidence="1" type="ORF">KQ878_00215</name>
</gene>
<keyword evidence="2" id="KW-1185">Reference proteome</keyword>
<protein>
    <submittedName>
        <fullName evidence="1">Uncharacterized protein</fullName>
    </submittedName>
</protein>
<sequence length="89" mass="10112">MRCCGICSLCLTSYLRASCNNTTTKKNKLKSLYKDKELGELTSVNLTNTEFTKFIDSLYKKTNKEIDGLLDIQISLIQDAINKIKTLKQ</sequence>
<reference evidence="1" key="1">
    <citation type="submission" date="2021-06" db="EMBL/GenBank/DDBJ databases">
        <title>Novel Mycoplasma species detected in California sea lions (Zalophus californianus) from the USA.</title>
        <authorList>
            <person name="Volokhov D.V."/>
            <person name="Furtak V.A."/>
            <person name="Zagorodnyaya T.A."/>
        </authorList>
    </citation>
    <scope>NUCLEOTIDE SEQUENCE [LARGE SCALE GENOMIC DNA]</scope>
    <source>
        <strain evidence="1">CSL 4779</strain>
    </source>
</reference>
<dbReference type="Proteomes" id="UP000812267">
    <property type="component" value="Unassembled WGS sequence"/>
</dbReference>
<name>A0ABS6DQN6_9MOLU</name>
<dbReference type="EMBL" id="JAHMHK010000001">
    <property type="protein sequence ID" value="MBU4693310.1"/>
    <property type="molecule type" value="Genomic_DNA"/>
</dbReference>
<evidence type="ECO:0000313" key="2">
    <source>
        <dbReference type="Proteomes" id="UP000812267"/>
    </source>
</evidence>
<dbReference type="RefSeq" id="WP_216505066.1">
    <property type="nucleotide sequence ID" value="NZ_JAHMHJ010000001.1"/>
</dbReference>
<organism evidence="1 2">
    <name type="scientific">Mycoplasma zalophidermidis</name>
    <dbReference type="NCBI Taxonomy" id="398174"/>
    <lineage>
        <taxon>Bacteria</taxon>
        <taxon>Bacillati</taxon>
        <taxon>Mycoplasmatota</taxon>
        <taxon>Mollicutes</taxon>
        <taxon>Mycoplasmataceae</taxon>
        <taxon>Mycoplasma</taxon>
    </lineage>
</organism>
<accession>A0ABS6DQN6</accession>
<comment type="caution">
    <text evidence="1">The sequence shown here is derived from an EMBL/GenBank/DDBJ whole genome shotgun (WGS) entry which is preliminary data.</text>
</comment>